<name>A0A1I6Z8Y0_9HYPH</name>
<proteinExistence type="predicted"/>
<evidence type="ECO:0000313" key="1">
    <source>
        <dbReference type="EMBL" id="SFT59167.1"/>
    </source>
</evidence>
<keyword evidence="2" id="KW-1185">Reference proteome</keyword>
<dbReference type="EMBL" id="FPBD01000002">
    <property type="protein sequence ID" value="SFT59167.1"/>
    <property type="molecule type" value="Genomic_DNA"/>
</dbReference>
<accession>A0A1I6Z8Y0</accession>
<reference evidence="2" key="1">
    <citation type="submission" date="2016-10" db="EMBL/GenBank/DDBJ databases">
        <authorList>
            <person name="Varghese N."/>
            <person name="Submissions S."/>
        </authorList>
    </citation>
    <scope>NUCLEOTIDE SEQUENCE [LARGE SCALE GENOMIC DNA]</scope>
    <source>
        <strain evidence="2">DSM 17465</strain>
    </source>
</reference>
<dbReference type="Proteomes" id="UP000183371">
    <property type="component" value="Unassembled WGS sequence"/>
</dbReference>
<sequence>MNTEFVLVNANVLPAVGACAMHPTNCIAFAVSA</sequence>
<gene>
    <name evidence="1" type="ORF">SAMN05444141_102161</name>
</gene>
<protein>
    <submittedName>
        <fullName evidence="1">Uncharacterized protein</fullName>
    </submittedName>
</protein>
<evidence type="ECO:0000313" key="2">
    <source>
        <dbReference type="Proteomes" id="UP000183371"/>
    </source>
</evidence>
<organism evidence="1 2">
    <name type="scientific">Pseudovibrio denitrificans</name>
    <dbReference type="NCBI Taxonomy" id="258256"/>
    <lineage>
        <taxon>Bacteria</taxon>
        <taxon>Pseudomonadati</taxon>
        <taxon>Pseudomonadota</taxon>
        <taxon>Alphaproteobacteria</taxon>
        <taxon>Hyphomicrobiales</taxon>
        <taxon>Stappiaceae</taxon>
        <taxon>Pseudovibrio</taxon>
    </lineage>
</organism>
<dbReference type="AlphaFoldDB" id="A0A1I6Z8Y0"/>